<dbReference type="PANTHER" id="PTHR43201:SF5">
    <property type="entry name" value="MEDIUM-CHAIN ACYL-COA LIGASE ACSF2, MITOCHONDRIAL"/>
    <property type="match status" value="1"/>
</dbReference>
<protein>
    <recommendedName>
        <fullName evidence="7">Acyl-CoA synthetase (AMP-forming)/AMP-acid ligase II</fullName>
    </recommendedName>
</protein>
<proteinExistence type="inferred from homology"/>
<dbReference type="SUPFAM" id="SSF56801">
    <property type="entry name" value="Acetyl-CoA synthetase-like"/>
    <property type="match status" value="1"/>
</dbReference>
<name>A0A2G3PGH0_WILMA</name>
<feature type="domain" description="AMP-dependent synthetase/ligase" evidence="3">
    <location>
        <begin position="49"/>
        <end position="419"/>
    </location>
</feature>
<dbReference type="EMBL" id="PEBD01000011">
    <property type="protein sequence ID" value="PHV64890.1"/>
    <property type="molecule type" value="Genomic_DNA"/>
</dbReference>
<dbReference type="Pfam" id="PF13193">
    <property type="entry name" value="AMP-binding_C"/>
    <property type="match status" value="1"/>
</dbReference>
<dbReference type="InterPro" id="IPR025110">
    <property type="entry name" value="AMP-bd_C"/>
</dbReference>
<evidence type="ECO:0000256" key="1">
    <source>
        <dbReference type="ARBA" id="ARBA00006432"/>
    </source>
</evidence>
<dbReference type="AlphaFoldDB" id="A0A2G3PGH0"/>
<evidence type="ECO:0008006" key="7">
    <source>
        <dbReference type="Google" id="ProtNLM"/>
    </source>
</evidence>
<evidence type="ECO:0000313" key="6">
    <source>
        <dbReference type="Proteomes" id="UP000225108"/>
    </source>
</evidence>
<accession>A0A2G3PGH0</accession>
<dbReference type="GO" id="GO:0031956">
    <property type="term" value="F:medium-chain fatty acid-CoA ligase activity"/>
    <property type="evidence" value="ECO:0007669"/>
    <property type="project" value="TreeGrafter"/>
</dbReference>
<dbReference type="PANTHER" id="PTHR43201">
    <property type="entry name" value="ACYL-COA SYNTHETASE"/>
    <property type="match status" value="1"/>
</dbReference>
<comment type="caution">
    <text evidence="5">The sequence shown here is derived from an EMBL/GenBank/DDBJ whole genome shotgun (WGS) entry which is preliminary data.</text>
</comment>
<dbReference type="PROSITE" id="PS00455">
    <property type="entry name" value="AMP_BINDING"/>
    <property type="match status" value="1"/>
</dbReference>
<organism evidence="5 6">
    <name type="scientific">Williamsia marianensis</name>
    <dbReference type="NCBI Taxonomy" id="85044"/>
    <lineage>
        <taxon>Bacteria</taxon>
        <taxon>Bacillati</taxon>
        <taxon>Actinomycetota</taxon>
        <taxon>Actinomycetes</taxon>
        <taxon>Mycobacteriales</taxon>
        <taxon>Nocardiaceae</taxon>
        <taxon>Williamsia</taxon>
    </lineage>
</organism>
<dbReference type="InterPro" id="IPR045851">
    <property type="entry name" value="AMP-bd_C_sf"/>
</dbReference>
<dbReference type="Gene3D" id="3.30.300.30">
    <property type="match status" value="1"/>
</dbReference>
<dbReference type="Pfam" id="PF00501">
    <property type="entry name" value="AMP-binding"/>
    <property type="match status" value="1"/>
</dbReference>
<evidence type="ECO:0000313" key="5">
    <source>
        <dbReference type="EMBL" id="PHV64890.1"/>
    </source>
</evidence>
<dbReference type="Proteomes" id="UP000225108">
    <property type="component" value="Unassembled WGS sequence"/>
</dbReference>
<feature type="domain" description="AMP-binding enzyme C-terminal" evidence="4">
    <location>
        <begin position="467"/>
        <end position="543"/>
    </location>
</feature>
<reference evidence="5 6" key="1">
    <citation type="submission" date="2017-10" db="EMBL/GenBank/DDBJ databases">
        <title>The draft genome sequence of Williamsia sp. BULT 1.1 isolated from the semi-arid grassland soils from South Africa.</title>
        <authorList>
            <person name="Kabwe M.H."/>
            <person name="Govender N."/>
            <person name="Mutseka Lunga P."/>
            <person name="Vikram S."/>
            <person name="Makhalanyane T.P."/>
        </authorList>
    </citation>
    <scope>NUCLEOTIDE SEQUENCE [LARGE SCALE GENOMIC DNA]</scope>
    <source>
        <strain evidence="5 6">BULT 1.1</strain>
    </source>
</reference>
<evidence type="ECO:0000259" key="3">
    <source>
        <dbReference type="Pfam" id="PF00501"/>
    </source>
</evidence>
<evidence type="ECO:0000256" key="2">
    <source>
        <dbReference type="ARBA" id="ARBA00022598"/>
    </source>
</evidence>
<evidence type="ECO:0000259" key="4">
    <source>
        <dbReference type="Pfam" id="PF13193"/>
    </source>
</evidence>
<dbReference type="RefSeq" id="WP_099384734.1">
    <property type="nucleotide sequence ID" value="NZ_PEBD01000011.1"/>
</dbReference>
<keyword evidence="2" id="KW-0436">Ligase</keyword>
<gene>
    <name evidence="5" type="ORF">CSW57_21730</name>
</gene>
<dbReference type="Gene3D" id="3.40.50.12780">
    <property type="entry name" value="N-terminal domain of ligase-like"/>
    <property type="match status" value="1"/>
</dbReference>
<dbReference type="InterPro" id="IPR042099">
    <property type="entry name" value="ANL_N_sf"/>
</dbReference>
<dbReference type="InterPro" id="IPR000873">
    <property type="entry name" value="AMP-dep_synth/lig_dom"/>
</dbReference>
<dbReference type="GO" id="GO:0006631">
    <property type="term" value="P:fatty acid metabolic process"/>
    <property type="evidence" value="ECO:0007669"/>
    <property type="project" value="TreeGrafter"/>
</dbReference>
<comment type="similarity">
    <text evidence="1">Belongs to the ATP-dependent AMP-binding enzyme family.</text>
</comment>
<dbReference type="InterPro" id="IPR020845">
    <property type="entry name" value="AMP-binding_CS"/>
</dbReference>
<sequence length="564" mass="60841">MHDGTRTPQERLTDPDGLFPLTTRVVDGVEYEVFDRDPLTLRDAFLATRAHGGADAVVYRDERWTFDEQWLEVVTLAHSFRNTLEIGHGDRVAIAMRNYPEWIFSFWALQLLGAVVVPLNAWLKPAELQGLIDQARPSVLIADAERLVQTGEINLDALGVRRVVAVRSQTLPEGVIDYADLIANPGTTEPPEQSVDPLDPATILFTSGTTGSPKAAVGSHLNHSASLLNKLIRAVRFPADGSAPQMPSPGVKLVSFPFFHIAGVNTLYTSSYPGHRMVLLHKWDPEEAVRLVAAEGVTELSGAPYMIQTFLDTALASDHDLSSLKSLGLGGASIPPHLIERVHRQFEGAVSARTGYGLTETTSGVVAIGGPDWVKRPDSVGRALPTVEVGIVDDRLVRVLNGKEGEIILRGPQVITGYLRDASAESFTEGWFRTGDLGRLDDEGYLYISGRLKDVVIRGGENINCAEVEACLTSHPDVVEAAAFGIAHPTLGEELAAIVRVHPGADLGADILRAHVASQLAAFKVPARMVTTSAALPRTASGKIVKNDIARQMDFEAAFASSTV</sequence>